<dbReference type="GO" id="GO:0005886">
    <property type="term" value="C:plasma membrane"/>
    <property type="evidence" value="ECO:0007669"/>
    <property type="project" value="TreeGrafter"/>
</dbReference>
<name>A0AAV2Q515_MEGNR</name>
<gene>
    <name evidence="8" type="ORF">MNOR_LOCUS8631</name>
</gene>
<sequence length="270" mass="30805">MSLSTDGFGPLVVPCGFVFFLLSNRLLRSLVPKSGRTNPQQAWKWTNTANSLLHSFITGIWALLCFYEEPKMAKDLINVYTTSSHVLVSFSVGYFIFDSVDMMLNHRKRSSYELMIHHTCVILCFGLAVVTKVYLGYAVVALLVEVNSVFLHLRQLLIIVGTKKNLSHYRLNSLLNIGTFIVFRIAVLGWMTRWLVINRDHVNLPTFTLGSVGLAIVMVMNIVLFFRICYADFTQKNQKDINKMSESCYQKLQETENNIILNGKPQTHIE</sequence>
<dbReference type="PANTHER" id="PTHR13439:SF4">
    <property type="entry name" value="TLC DOMAIN-CONTAINING PROTEIN"/>
    <property type="match status" value="1"/>
</dbReference>
<feature type="transmembrane region" description="Helical" evidence="6">
    <location>
        <begin position="174"/>
        <end position="195"/>
    </location>
</feature>
<proteinExistence type="predicted"/>
<protein>
    <recommendedName>
        <fullName evidence="7">TLC domain-containing protein</fullName>
    </recommendedName>
</protein>
<dbReference type="GO" id="GO:0007009">
    <property type="term" value="P:plasma membrane organization"/>
    <property type="evidence" value="ECO:0007669"/>
    <property type="project" value="TreeGrafter"/>
</dbReference>
<evidence type="ECO:0000256" key="3">
    <source>
        <dbReference type="ARBA" id="ARBA00022989"/>
    </source>
</evidence>
<evidence type="ECO:0000256" key="1">
    <source>
        <dbReference type="ARBA" id="ARBA00004141"/>
    </source>
</evidence>
<keyword evidence="4 5" id="KW-0472">Membrane</keyword>
<evidence type="ECO:0000313" key="9">
    <source>
        <dbReference type="Proteomes" id="UP001497623"/>
    </source>
</evidence>
<organism evidence="8 9">
    <name type="scientific">Meganyctiphanes norvegica</name>
    <name type="common">Northern krill</name>
    <name type="synonym">Thysanopoda norvegica</name>
    <dbReference type="NCBI Taxonomy" id="48144"/>
    <lineage>
        <taxon>Eukaryota</taxon>
        <taxon>Metazoa</taxon>
        <taxon>Ecdysozoa</taxon>
        <taxon>Arthropoda</taxon>
        <taxon>Crustacea</taxon>
        <taxon>Multicrustacea</taxon>
        <taxon>Malacostraca</taxon>
        <taxon>Eumalacostraca</taxon>
        <taxon>Eucarida</taxon>
        <taxon>Euphausiacea</taxon>
        <taxon>Euphausiidae</taxon>
        <taxon>Meganyctiphanes</taxon>
    </lineage>
</organism>
<evidence type="ECO:0000256" key="2">
    <source>
        <dbReference type="ARBA" id="ARBA00022692"/>
    </source>
</evidence>
<dbReference type="EMBL" id="CAXKWB010004033">
    <property type="protein sequence ID" value="CAL4071729.1"/>
    <property type="molecule type" value="Genomic_DNA"/>
</dbReference>
<dbReference type="GO" id="GO:0097035">
    <property type="term" value="P:regulation of membrane lipid distribution"/>
    <property type="evidence" value="ECO:0007669"/>
    <property type="project" value="TreeGrafter"/>
</dbReference>
<comment type="subcellular location">
    <subcellularLocation>
        <location evidence="1">Membrane</location>
        <topology evidence="1">Multi-pass membrane protein</topology>
    </subcellularLocation>
</comment>
<keyword evidence="3 6" id="KW-1133">Transmembrane helix</keyword>
<evidence type="ECO:0000256" key="4">
    <source>
        <dbReference type="ARBA" id="ARBA00023136"/>
    </source>
</evidence>
<feature type="transmembrane region" description="Helical" evidence="6">
    <location>
        <begin position="207"/>
        <end position="230"/>
    </location>
</feature>
<dbReference type="Pfam" id="PF03798">
    <property type="entry name" value="TRAM_LAG1_CLN8"/>
    <property type="match status" value="1"/>
</dbReference>
<feature type="domain" description="TLC" evidence="7">
    <location>
        <begin position="40"/>
        <end position="237"/>
    </location>
</feature>
<dbReference type="PROSITE" id="PS50922">
    <property type="entry name" value="TLC"/>
    <property type="match status" value="1"/>
</dbReference>
<keyword evidence="2 5" id="KW-0812">Transmembrane</keyword>
<evidence type="ECO:0000313" key="8">
    <source>
        <dbReference type="EMBL" id="CAL4071729.1"/>
    </source>
</evidence>
<dbReference type="SMART" id="SM00724">
    <property type="entry name" value="TLC"/>
    <property type="match status" value="1"/>
</dbReference>
<reference evidence="8 9" key="1">
    <citation type="submission" date="2024-05" db="EMBL/GenBank/DDBJ databases">
        <authorList>
            <person name="Wallberg A."/>
        </authorList>
    </citation>
    <scope>NUCLEOTIDE SEQUENCE [LARGE SCALE GENOMIC DNA]</scope>
</reference>
<evidence type="ECO:0000256" key="6">
    <source>
        <dbReference type="SAM" id="Phobius"/>
    </source>
</evidence>
<dbReference type="Proteomes" id="UP001497623">
    <property type="component" value="Unassembled WGS sequence"/>
</dbReference>
<evidence type="ECO:0000256" key="5">
    <source>
        <dbReference type="PROSITE-ProRule" id="PRU00205"/>
    </source>
</evidence>
<keyword evidence="9" id="KW-1185">Reference proteome</keyword>
<feature type="transmembrane region" description="Helical" evidence="6">
    <location>
        <begin position="135"/>
        <end position="153"/>
    </location>
</feature>
<evidence type="ECO:0000259" key="7">
    <source>
        <dbReference type="PROSITE" id="PS50922"/>
    </source>
</evidence>
<comment type="caution">
    <text evidence="8">The sequence shown here is derived from an EMBL/GenBank/DDBJ whole genome shotgun (WGS) entry which is preliminary data.</text>
</comment>
<dbReference type="AlphaFoldDB" id="A0AAV2Q515"/>
<dbReference type="GO" id="GO:0071709">
    <property type="term" value="P:membrane assembly"/>
    <property type="evidence" value="ECO:0007669"/>
    <property type="project" value="TreeGrafter"/>
</dbReference>
<feature type="transmembrane region" description="Helical" evidence="6">
    <location>
        <begin position="48"/>
        <end position="67"/>
    </location>
</feature>
<feature type="transmembrane region" description="Helical" evidence="6">
    <location>
        <begin position="112"/>
        <end position="129"/>
    </location>
</feature>
<dbReference type="InterPro" id="IPR050846">
    <property type="entry name" value="TLCD"/>
</dbReference>
<feature type="transmembrane region" description="Helical" evidence="6">
    <location>
        <begin position="7"/>
        <end position="27"/>
    </location>
</feature>
<accession>A0AAV2Q515</accession>
<feature type="transmembrane region" description="Helical" evidence="6">
    <location>
        <begin position="79"/>
        <end position="100"/>
    </location>
</feature>
<dbReference type="PANTHER" id="PTHR13439">
    <property type="entry name" value="CT120 PROTEIN"/>
    <property type="match status" value="1"/>
</dbReference>
<dbReference type="InterPro" id="IPR006634">
    <property type="entry name" value="TLC-dom"/>
</dbReference>
<dbReference type="GO" id="GO:0055091">
    <property type="term" value="P:phospholipid homeostasis"/>
    <property type="evidence" value="ECO:0007669"/>
    <property type="project" value="TreeGrafter"/>
</dbReference>